<dbReference type="AlphaFoldDB" id="A0A0L0SH67"/>
<evidence type="ECO:0000256" key="2">
    <source>
        <dbReference type="ARBA" id="ARBA00022540"/>
    </source>
</evidence>
<evidence type="ECO:0000256" key="1">
    <source>
        <dbReference type="ARBA" id="ARBA00022490"/>
    </source>
</evidence>
<dbReference type="eggNOG" id="KOG2479">
    <property type="taxonomic scope" value="Eukaryota"/>
</dbReference>
<reference evidence="5 6" key="2">
    <citation type="submission" date="2009-11" db="EMBL/GenBank/DDBJ databases">
        <title>The Genome Sequence of Allomyces macrogynus strain ATCC 38327.</title>
        <authorList>
            <consortium name="The Broad Institute Genome Sequencing Platform"/>
            <person name="Russ C."/>
            <person name="Cuomo C."/>
            <person name="Shea T."/>
            <person name="Young S.K."/>
            <person name="Zeng Q."/>
            <person name="Koehrsen M."/>
            <person name="Haas B."/>
            <person name="Borodovsky M."/>
            <person name="Guigo R."/>
            <person name="Alvarado L."/>
            <person name="Berlin A."/>
            <person name="Borenstein D."/>
            <person name="Chen Z."/>
            <person name="Engels R."/>
            <person name="Freedman E."/>
            <person name="Gellesch M."/>
            <person name="Goldberg J."/>
            <person name="Griggs A."/>
            <person name="Gujja S."/>
            <person name="Heiman D."/>
            <person name="Hepburn T."/>
            <person name="Howarth C."/>
            <person name="Jen D."/>
            <person name="Larson L."/>
            <person name="Lewis B."/>
            <person name="Mehta T."/>
            <person name="Park D."/>
            <person name="Pearson M."/>
            <person name="Roberts A."/>
            <person name="Saif S."/>
            <person name="Shenoy N."/>
            <person name="Sisk P."/>
            <person name="Stolte C."/>
            <person name="Sykes S."/>
            <person name="Walk T."/>
            <person name="White J."/>
            <person name="Yandava C."/>
            <person name="Burger G."/>
            <person name="Gray M.W."/>
            <person name="Holland P.W.H."/>
            <person name="King N."/>
            <person name="Lang F.B.F."/>
            <person name="Roger A.J."/>
            <person name="Ruiz-Trillo I."/>
            <person name="Lander E."/>
            <person name="Nusbaum C."/>
        </authorList>
    </citation>
    <scope>NUCLEOTIDE SEQUENCE [LARGE SCALE GENOMIC DNA]</scope>
    <source>
        <strain evidence="5 6">ATCC 38327</strain>
    </source>
</reference>
<keyword evidence="4" id="KW-0648">Protein biosynthesis</keyword>
<organism evidence="5 6">
    <name type="scientific">Allomyces macrogynus (strain ATCC 38327)</name>
    <name type="common">Allomyces javanicus var. macrogynus</name>
    <dbReference type="NCBI Taxonomy" id="578462"/>
    <lineage>
        <taxon>Eukaryota</taxon>
        <taxon>Fungi</taxon>
        <taxon>Fungi incertae sedis</taxon>
        <taxon>Blastocladiomycota</taxon>
        <taxon>Blastocladiomycetes</taxon>
        <taxon>Blastocladiales</taxon>
        <taxon>Blastocladiaceae</taxon>
        <taxon>Allomyces</taxon>
    </lineage>
</organism>
<dbReference type="OrthoDB" id="16538at2759"/>
<keyword evidence="2" id="KW-0396">Initiation factor</keyword>
<name>A0A0L0SH67_ALLM3</name>
<dbReference type="EMBL" id="GG745338">
    <property type="protein sequence ID" value="KNE61715.1"/>
    <property type="molecule type" value="Genomic_DNA"/>
</dbReference>
<evidence type="ECO:0000313" key="6">
    <source>
        <dbReference type="Proteomes" id="UP000054350"/>
    </source>
</evidence>
<dbReference type="Proteomes" id="UP000054350">
    <property type="component" value="Unassembled WGS sequence"/>
</dbReference>
<dbReference type="OMA" id="LISVHET"/>
<keyword evidence="6" id="KW-1185">Reference proteome</keyword>
<keyword evidence="3" id="KW-0694">RNA-binding</keyword>
<dbReference type="VEuPathDB" id="FungiDB:AMAG_18676"/>
<dbReference type="PANTHER" id="PTHR12399">
    <property type="entry name" value="EUKARYOTIC TRANSLATION INITIATION FACTOR 3 SUBUNIT 7"/>
    <property type="match status" value="1"/>
</dbReference>
<accession>A0A0L0SH67</accession>
<keyword evidence="1" id="KW-0963">Cytoplasm</keyword>
<evidence type="ECO:0008006" key="7">
    <source>
        <dbReference type="Google" id="ProtNLM"/>
    </source>
</evidence>
<evidence type="ECO:0000256" key="4">
    <source>
        <dbReference type="ARBA" id="ARBA00022917"/>
    </source>
</evidence>
<dbReference type="Pfam" id="PF05091">
    <property type="entry name" value="eIF-3_zeta"/>
    <property type="match status" value="1"/>
</dbReference>
<dbReference type="GO" id="GO:0003723">
    <property type="term" value="F:RNA binding"/>
    <property type="evidence" value="ECO:0007669"/>
    <property type="project" value="UniProtKB-KW"/>
</dbReference>
<gene>
    <name evidence="5" type="ORF">AMAG_18676</name>
</gene>
<dbReference type="STRING" id="578462.A0A0L0SH67"/>
<dbReference type="PANTHER" id="PTHR12399:SF0">
    <property type="entry name" value="EUKARYOTIC TRANSLATION INITIATION FACTOR 3 SUBUNIT D"/>
    <property type="match status" value="1"/>
</dbReference>
<evidence type="ECO:0000313" key="5">
    <source>
        <dbReference type="EMBL" id="KNE61715.1"/>
    </source>
</evidence>
<protein>
    <recommendedName>
        <fullName evidence="7">Eukaryotic translation initiation factor 3 subunit D</fullName>
    </recommendedName>
</protein>
<evidence type="ECO:0000256" key="3">
    <source>
        <dbReference type="ARBA" id="ARBA00022884"/>
    </source>
</evidence>
<dbReference type="GO" id="GO:0005852">
    <property type="term" value="C:eukaryotic translation initiation factor 3 complex"/>
    <property type="evidence" value="ECO:0007669"/>
    <property type="project" value="InterPro"/>
</dbReference>
<dbReference type="InterPro" id="IPR007783">
    <property type="entry name" value="eIF3d"/>
</dbReference>
<dbReference type="GO" id="GO:0003743">
    <property type="term" value="F:translation initiation factor activity"/>
    <property type="evidence" value="ECO:0007669"/>
    <property type="project" value="UniProtKB-KW"/>
</dbReference>
<proteinExistence type="predicted"/>
<sequence length="377" mass="40371">MQAVHVPPAETLAEYGAVATYGKQFDRVSTKNAVPLAPSNAPKFANVTTMADPVIHELAQQQEANVPDPEDEDDEPVVTVYATDAILAQIMAAPRSVYSWDVIVTRVGDNAVYLDSRPNTIELQSVNENAHEPPTDDKEATNSAANLAVEATAINAHYAQHVVDAKKKVTYGDRAPQFAGLSDSEVPSAAFVYRKFILGDALELVVRTELDAVTDVAGTKKTMALRALNQVPGLNSGAGALDWRKALDAQRGAVVATEVRNNANKVARWTLQALLADADVLKIGYVTRAAARDPSKHVLMGASMYAPAEFAAQLSLQLENAWGIVETVVQAAVKQPEGKYLLMKDPNKSALKLFALPEAVAGEFACGPNDPFAPLDE</sequence>
<reference evidence="5 6" key="1">
    <citation type="submission" date="2009-11" db="EMBL/GenBank/DDBJ databases">
        <title>Annotation of Allomyces macrogynus ATCC 38327.</title>
        <authorList>
            <consortium name="The Broad Institute Genome Sequencing Platform"/>
            <person name="Russ C."/>
            <person name="Cuomo C."/>
            <person name="Burger G."/>
            <person name="Gray M.W."/>
            <person name="Holland P.W.H."/>
            <person name="King N."/>
            <person name="Lang F.B.F."/>
            <person name="Roger A.J."/>
            <person name="Ruiz-Trillo I."/>
            <person name="Young S.K."/>
            <person name="Zeng Q."/>
            <person name="Gargeya S."/>
            <person name="Fitzgerald M."/>
            <person name="Haas B."/>
            <person name="Abouelleil A."/>
            <person name="Alvarado L."/>
            <person name="Arachchi H.M."/>
            <person name="Berlin A."/>
            <person name="Chapman S.B."/>
            <person name="Gearin G."/>
            <person name="Goldberg J."/>
            <person name="Griggs A."/>
            <person name="Gujja S."/>
            <person name="Hansen M."/>
            <person name="Heiman D."/>
            <person name="Howarth C."/>
            <person name="Larimer J."/>
            <person name="Lui A."/>
            <person name="MacDonald P.J.P."/>
            <person name="McCowen C."/>
            <person name="Montmayeur A."/>
            <person name="Murphy C."/>
            <person name="Neiman D."/>
            <person name="Pearson M."/>
            <person name="Priest M."/>
            <person name="Roberts A."/>
            <person name="Saif S."/>
            <person name="Shea T."/>
            <person name="Sisk P."/>
            <person name="Stolte C."/>
            <person name="Sykes S."/>
            <person name="Wortman J."/>
            <person name="Nusbaum C."/>
            <person name="Birren B."/>
        </authorList>
    </citation>
    <scope>NUCLEOTIDE SEQUENCE [LARGE SCALE GENOMIC DNA]</scope>
    <source>
        <strain evidence="5 6">ATCC 38327</strain>
    </source>
</reference>